<dbReference type="SUPFAM" id="SSF53383">
    <property type="entry name" value="PLP-dependent transferases"/>
    <property type="match status" value="1"/>
</dbReference>
<dbReference type="InterPro" id="IPR015422">
    <property type="entry name" value="PyrdxlP-dep_Trfase_small"/>
</dbReference>
<evidence type="ECO:0000313" key="3">
    <source>
        <dbReference type="Proteomes" id="UP000001551"/>
    </source>
</evidence>
<reference evidence="2 3" key="1">
    <citation type="submission" date="2010-12" db="EMBL/GenBank/DDBJ databases">
        <title>Complete sequence of Ethanoligenens harbinense YUAN-3.</title>
        <authorList>
            <person name="Lucas S."/>
            <person name="Copeland A."/>
            <person name="Lapidus A."/>
            <person name="Cheng J.-F."/>
            <person name="Bruce D."/>
            <person name="Goodwin L."/>
            <person name="Pitluck S."/>
            <person name="Chertkov O."/>
            <person name="Misra M."/>
            <person name="Detter J.C."/>
            <person name="Han C."/>
            <person name="Tapia R."/>
            <person name="Land M."/>
            <person name="Hauser L."/>
            <person name="Jeffries C."/>
            <person name="Kyrpides N."/>
            <person name="Ivanova N."/>
            <person name="Mikhailova N."/>
            <person name="Wang A."/>
            <person name="Mouttaki H."/>
            <person name="He Z."/>
            <person name="Zhou J."/>
            <person name="Hemme C.L."/>
            <person name="Woyke T."/>
        </authorList>
    </citation>
    <scope>NUCLEOTIDE SEQUENCE [LARGE SCALE GENOMIC DNA]</scope>
    <source>
        <strain evidence="3">DSM 18485 / JCM 12961 / CGMCC 1.5033 / YUAN-3</strain>
    </source>
</reference>
<dbReference type="eggNOG" id="COG0520">
    <property type="taxonomic scope" value="Bacteria"/>
</dbReference>
<dbReference type="InterPro" id="IPR015424">
    <property type="entry name" value="PyrdxlP-dep_Trfase"/>
</dbReference>
<dbReference type="Proteomes" id="UP000001551">
    <property type="component" value="Chromosome"/>
</dbReference>
<organism evidence="2 3">
    <name type="scientific">Ethanoligenens harbinense (strain DSM 18485 / JCM 12961 / CGMCC 1.5033 / YUAN-3)</name>
    <dbReference type="NCBI Taxonomy" id="663278"/>
    <lineage>
        <taxon>Bacteria</taxon>
        <taxon>Bacillati</taxon>
        <taxon>Bacillota</taxon>
        <taxon>Clostridia</taxon>
        <taxon>Eubacteriales</taxon>
        <taxon>Oscillospiraceae</taxon>
        <taxon>Ethanoligenens</taxon>
    </lineage>
</organism>
<protein>
    <submittedName>
        <fullName evidence="2">Aminotransferase class V</fullName>
    </submittedName>
</protein>
<dbReference type="InterPro" id="IPR000192">
    <property type="entry name" value="Aminotrans_V_dom"/>
</dbReference>
<dbReference type="AlphaFoldDB" id="E6U6A5"/>
<keyword evidence="2" id="KW-0032">Aminotransferase</keyword>
<sequence length="382" mass="40771">MVYLDNAATSFPKPQQVGAAVARFIHEIGANPGRSGHKLSMEAAESVYACRKAVASYFHAPGAECVSFTLNATYAINFALKGVLAERSGSAHVVTSNLEHNAVMRPLYTLKRPYTAAVVDLADDACTLRNFEASLRPDTSLVACTHASNLCGRVLPIAEIGALCHKRGIPFLVDASQSAGMLPIDMQAAHIDFLCMPGHKSLYGPMGTGILIAAHGETLATLIEGGTGSNSVDFAQPDLMPDRFESGTLNAPGIVGLHAGIRFVRARGQESYVKEMRLARMLYDGLHRIPGIRLYTPRPWGNGYVPVVSFNIASRSSVEVTSRLDKMGFALRGGLHCAPAAHIAFGTIDQGMVRASIGAFNTPEHITALLAAVKKLAEEKDT</sequence>
<dbReference type="EMBL" id="CP002400">
    <property type="protein sequence ID" value="ADU26872.1"/>
    <property type="molecule type" value="Genomic_DNA"/>
</dbReference>
<dbReference type="PANTHER" id="PTHR43586:SF4">
    <property type="entry name" value="ISOPENICILLIN N EPIMERASE"/>
    <property type="match status" value="1"/>
</dbReference>
<dbReference type="PANTHER" id="PTHR43586">
    <property type="entry name" value="CYSTEINE DESULFURASE"/>
    <property type="match status" value="1"/>
</dbReference>
<dbReference type="Gene3D" id="3.90.1150.10">
    <property type="entry name" value="Aspartate Aminotransferase, domain 1"/>
    <property type="match status" value="1"/>
</dbReference>
<dbReference type="RefSeq" id="WP_013485227.1">
    <property type="nucleotide sequence ID" value="NC_014828.1"/>
</dbReference>
<dbReference type="InterPro" id="IPR015421">
    <property type="entry name" value="PyrdxlP-dep_Trfase_major"/>
</dbReference>
<dbReference type="HOGENOM" id="CLU_003433_2_4_9"/>
<name>E6U6A5_ETHHY</name>
<keyword evidence="2" id="KW-0808">Transferase</keyword>
<accession>E6U6A5</accession>
<feature type="domain" description="Aminotransferase class V" evidence="1">
    <location>
        <begin position="2"/>
        <end position="369"/>
    </location>
</feature>
<evidence type="ECO:0000313" key="2">
    <source>
        <dbReference type="EMBL" id="ADU26872.1"/>
    </source>
</evidence>
<proteinExistence type="predicted"/>
<gene>
    <name evidence="2" type="ordered locus">Ethha_1332</name>
</gene>
<dbReference type="STRING" id="663278.Ethha_1332"/>
<dbReference type="Pfam" id="PF00266">
    <property type="entry name" value="Aminotran_5"/>
    <property type="match status" value="1"/>
</dbReference>
<dbReference type="GO" id="GO:0008483">
    <property type="term" value="F:transaminase activity"/>
    <property type="evidence" value="ECO:0007669"/>
    <property type="project" value="UniProtKB-KW"/>
</dbReference>
<evidence type="ECO:0000259" key="1">
    <source>
        <dbReference type="Pfam" id="PF00266"/>
    </source>
</evidence>
<keyword evidence="3" id="KW-1185">Reference proteome</keyword>
<dbReference type="KEGG" id="eha:Ethha_1332"/>
<dbReference type="Gene3D" id="3.40.640.10">
    <property type="entry name" value="Type I PLP-dependent aspartate aminotransferase-like (Major domain)"/>
    <property type="match status" value="1"/>
</dbReference>